<sequence>MFLSRLPYPVPRDGAGREIDAANISHPDRRDVKKAVFYPTSVYMIRHHPDILFHPPASLRDDDVIGDILSPNPTKCRHCLKPYLKHSRAPGVAFTILISCPHADISEGEIPLPVNLTIKHMLALKNLGHKANVGQVAVFKHPLSDDKATLVPDLPILDITQEELPLVDDLVSRWVVHLFGKNTKSFS</sequence>
<keyword evidence="2" id="KW-1185">Reference proteome</keyword>
<dbReference type="Proteomes" id="UP001362999">
    <property type="component" value="Unassembled WGS sequence"/>
</dbReference>
<organism evidence="1 2">
    <name type="scientific">Favolaschia claudopus</name>
    <dbReference type="NCBI Taxonomy" id="2862362"/>
    <lineage>
        <taxon>Eukaryota</taxon>
        <taxon>Fungi</taxon>
        <taxon>Dikarya</taxon>
        <taxon>Basidiomycota</taxon>
        <taxon>Agaricomycotina</taxon>
        <taxon>Agaricomycetes</taxon>
        <taxon>Agaricomycetidae</taxon>
        <taxon>Agaricales</taxon>
        <taxon>Marasmiineae</taxon>
        <taxon>Mycenaceae</taxon>
        <taxon>Favolaschia</taxon>
    </lineage>
</organism>
<comment type="caution">
    <text evidence="1">The sequence shown here is derived from an EMBL/GenBank/DDBJ whole genome shotgun (WGS) entry which is preliminary data.</text>
</comment>
<accession>A0AAW0A3B2</accession>
<name>A0AAW0A3B2_9AGAR</name>
<proteinExistence type="predicted"/>
<gene>
    <name evidence="1" type="ORF">R3P38DRAFT_3219429</name>
</gene>
<evidence type="ECO:0000313" key="2">
    <source>
        <dbReference type="Proteomes" id="UP001362999"/>
    </source>
</evidence>
<reference evidence="1 2" key="1">
    <citation type="journal article" date="2024" name="J Genomics">
        <title>Draft genome sequencing and assembly of Favolaschia claudopus CIRM-BRFM 2984 isolated from oak limbs.</title>
        <authorList>
            <person name="Navarro D."/>
            <person name="Drula E."/>
            <person name="Chaduli D."/>
            <person name="Cazenave R."/>
            <person name="Ahrendt S."/>
            <person name="Wang J."/>
            <person name="Lipzen A."/>
            <person name="Daum C."/>
            <person name="Barry K."/>
            <person name="Grigoriev I.V."/>
            <person name="Favel A."/>
            <person name="Rosso M.N."/>
            <person name="Martin F."/>
        </authorList>
    </citation>
    <scope>NUCLEOTIDE SEQUENCE [LARGE SCALE GENOMIC DNA]</scope>
    <source>
        <strain evidence="1 2">CIRM-BRFM 2984</strain>
    </source>
</reference>
<protein>
    <submittedName>
        <fullName evidence="1">Uncharacterized protein</fullName>
    </submittedName>
</protein>
<dbReference type="EMBL" id="JAWWNJ010000090">
    <property type="protein sequence ID" value="KAK6997427.1"/>
    <property type="molecule type" value="Genomic_DNA"/>
</dbReference>
<dbReference type="AlphaFoldDB" id="A0AAW0A3B2"/>
<evidence type="ECO:0000313" key="1">
    <source>
        <dbReference type="EMBL" id="KAK6997427.1"/>
    </source>
</evidence>